<dbReference type="EMBL" id="LAZR01044619">
    <property type="protein sequence ID" value="KKL04214.1"/>
    <property type="molecule type" value="Genomic_DNA"/>
</dbReference>
<accession>A0A0F9A3V2</accession>
<proteinExistence type="predicted"/>
<feature type="non-terminal residue" evidence="1">
    <location>
        <position position="1"/>
    </location>
</feature>
<evidence type="ECO:0000313" key="1">
    <source>
        <dbReference type="EMBL" id="KKL04214.1"/>
    </source>
</evidence>
<gene>
    <name evidence="1" type="ORF">LCGC14_2618310</name>
</gene>
<protein>
    <submittedName>
        <fullName evidence="1">Uncharacterized protein</fullName>
    </submittedName>
</protein>
<organism evidence="1">
    <name type="scientific">marine sediment metagenome</name>
    <dbReference type="NCBI Taxonomy" id="412755"/>
    <lineage>
        <taxon>unclassified sequences</taxon>
        <taxon>metagenomes</taxon>
        <taxon>ecological metagenomes</taxon>
    </lineage>
</organism>
<dbReference type="AlphaFoldDB" id="A0A0F9A3V2"/>
<sequence>VKLFSIIFPYVKIHESRRNNRNDASVEALISQIISKEAKNYGYSFSSNTFNNAIQNYSHFTMEIIEKLEFLNKYSLIFSEEIRKKILELIETYNSLLNTRTVFKKKNIVDFQLLEFKLIKKIQKYYFIETKKYISMGEIGNFITKNRHAFTQHFNQHEYNFLPYTLNRIKFWIKDNLNKFEDFKTLISDCRRNKKWAHSPEFTPLKPYQMKILIEITLGLDILYCNFFLDTDLNKPTKKGGITRAHIDEDPLYNFIFECFRDGNTYSYRIKLAPLPFLTTHADTHNKKLPIDLMNSLLETRMRSLYEFYRMSYNDKFSDDYYIELFTKLFNNKTDYIHYYHKNVKIWKVSINDTSITYINKTLIIEFVKRWIILKRDEEIIFFTEYFDMFYTLKYLPFMNKIEIYKQTRLNGERDYFNEWFLENYLPNEIFP</sequence>
<comment type="caution">
    <text evidence="1">The sequence shown here is derived from an EMBL/GenBank/DDBJ whole genome shotgun (WGS) entry which is preliminary data.</text>
</comment>
<name>A0A0F9A3V2_9ZZZZ</name>
<reference evidence="1" key="1">
    <citation type="journal article" date="2015" name="Nature">
        <title>Complex archaea that bridge the gap between prokaryotes and eukaryotes.</title>
        <authorList>
            <person name="Spang A."/>
            <person name="Saw J.H."/>
            <person name="Jorgensen S.L."/>
            <person name="Zaremba-Niedzwiedzka K."/>
            <person name="Martijn J."/>
            <person name="Lind A.E."/>
            <person name="van Eijk R."/>
            <person name="Schleper C."/>
            <person name="Guy L."/>
            <person name="Ettema T.J."/>
        </authorList>
    </citation>
    <scope>NUCLEOTIDE SEQUENCE</scope>
</reference>